<dbReference type="HOGENOM" id="CLU_020370_5_0_1"/>
<evidence type="ECO:0000256" key="4">
    <source>
        <dbReference type="ARBA" id="ARBA00022692"/>
    </source>
</evidence>
<dbReference type="InterPro" id="IPR036259">
    <property type="entry name" value="MFS_trans_sf"/>
</dbReference>
<dbReference type="EMBL" id="KN838688">
    <property type="protein sequence ID" value="KIJ97629.1"/>
    <property type="molecule type" value="Genomic_DNA"/>
</dbReference>
<sequence length="532" mass="59006">MRQPEALIQECRLEVSASSRLPVDEGDVLQPVDSDAGNIDTKGLIMLSLLRLSSAWGERSINFAVYLFLVQIFPNTLLPASIYGFCVTGSGILFSGSVGNLIDKHSRLLVVRCATVGQKFSMGVIYAVLLAFFLTPLGRDSPDLIGPPLAAFVGVVVSGAILKVSTVCSTICIERDWASTIGSDSSQRLTKLNTWLRRIVSMTTFQPVTFNRSIQDLLCDLLSPLFVSALSAGVSYSFTASFLVCMTGASFFLEMYLTGTTYYRFPALWSDRTSEARNEEAPIAAPVGARTTPWYHRLLNVINPRDIICDFEEFRKLPVFYTSLSIASIYLTVLSFDGTMLTFLKDARHYTDPFIAGQRAACTVAGLTGTLLFPIISAKLGLVRTGSWSIWFEFMCLIPVVVALYVGAPISKTGATPTPAWNAFLLFGGMAFSRIGLWIFDLTQLQILQESLESHPRKNRLTSFQYILQNIFDMTKYALTMGLARPSEFRWAGLVSVIAVFVGGVLYTFLYAWRVRGHIAPHWRWLAKFKIM</sequence>
<evidence type="ECO:0000256" key="2">
    <source>
        <dbReference type="ARBA" id="ARBA00006279"/>
    </source>
</evidence>
<keyword evidence="9" id="KW-1185">Reference proteome</keyword>
<keyword evidence="7" id="KW-0406">Ion transport</keyword>
<dbReference type="STRING" id="1095629.A0A0C9WLX7"/>
<evidence type="ECO:0000256" key="1">
    <source>
        <dbReference type="ARBA" id="ARBA00004141"/>
    </source>
</evidence>
<comment type="similarity">
    <text evidence="2 7">Belongs to the ferroportin (FP) (TC 2.A.100) family. SLC40A subfamily.</text>
</comment>
<organism evidence="8 9">
    <name type="scientific">Laccaria amethystina LaAM-08-1</name>
    <dbReference type="NCBI Taxonomy" id="1095629"/>
    <lineage>
        <taxon>Eukaryota</taxon>
        <taxon>Fungi</taxon>
        <taxon>Dikarya</taxon>
        <taxon>Basidiomycota</taxon>
        <taxon>Agaricomycotina</taxon>
        <taxon>Agaricomycetes</taxon>
        <taxon>Agaricomycetidae</taxon>
        <taxon>Agaricales</taxon>
        <taxon>Agaricineae</taxon>
        <taxon>Hydnangiaceae</taxon>
        <taxon>Laccaria</taxon>
    </lineage>
</organism>
<reference evidence="8 9" key="1">
    <citation type="submission" date="2014-04" db="EMBL/GenBank/DDBJ databases">
        <authorList>
            <consortium name="DOE Joint Genome Institute"/>
            <person name="Kuo A."/>
            <person name="Kohler A."/>
            <person name="Nagy L.G."/>
            <person name="Floudas D."/>
            <person name="Copeland A."/>
            <person name="Barry K.W."/>
            <person name="Cichocki N."/>
            <person name="Veneault-Fourrey C."/>
            <person name="LaButti K."/>
            <person name="Lindquist E.A."/>
            <person name="Lipzen A."/>
            <person name="Lundell T."/>
            <person name="Morin E."/>
            <person name="Murat C."/>
            <person name="Sun H."/>
            <person name="Tunlid A."/>
            <person name="Henrissat B."/>
            <person name="Grigoriev I.V."/>
            <person name="Hibbett D.S."/>
            <person name="Martin F."/>
            <person name="Nordberg H.P."/>
            <person name="Cantor M.N."/>
            <person name="Hua S.X."/>
        </authorList>
    </citation>
    <scope>NUCLEOTIDE SEQUENCE [LARGE SCALE GENOMIC DNA]</scope>
    <source>
        <strain evidence="8 9">LaAM-08-1</strain>
    </source>
</reference>
<dbReference type="AlphaFoldDB" id="A0A0C9WLX7"/>
<dbReference type="OrthoDB" id="648861at2759"/>
<evidence type="ECO:0000313" key="9">
    <source>
        <dbReference type="Proteomes" id="UP000054477"/>
    </source>
</evidence>
<dbReference type="PANTHER" id="PTHR11660:SF57">
    <property type="entry name" value="SOLUTE CARRIER FAMILY 40 MEMBER"/>
    <property type="match status" value="1"/>
</dbReference>
<name>A0A0C9WLX7_9AGAR</name>
<feature type="transmembrane region" description="Helical" evidence="7">
    <location>
        <begin position="491"/>
        <end position="513"/>
    </location>
</feature>
<feature type="transmembrane region" description="Helical" evidence="7">
    <location>
        <begin position="320"/>
        <end position="344"/>
    </location>
</feature>
<dbReference type="GO" id="GO:0005381">
    <property type="term" value="F:iron ion transmembrane transporter activity"/>
    <property type="evidence" value="ECO:0007669"/>
    <property type="project" value="UniProtKB-UniRule"/>
</dbReference>
<keyword evidence="4 7" id="KW-0812">Transmembrane</keyword>
<comment type="function">
    <text evidence="7">May be involved in iron transport and iron homeostasis.</text>
</comment>
<feature type="transmembrane region" description="Helical" evidence="7">
    <location>
        <begin position="356"/>
        <end position="376"/>
    </location>
</feature>
<comment type="subcellular location">
    <subcellularLocation>
        <location evidence="1 7">Membrane</location>
        <topology evidence="1 7">Multi-pass membrane protein</topology>
    </subcellularLocation>
</comment>
<accession>A0A0C9WLX7</accession>
<dbReference type="SUPFAM" id="SSF103473">
    <property type="entry name" value="MFS general substrate transporter"/>
    <property type="match status" value="1"/>
</dbReference>
<keyword evidence="5 7" id="KW-1133">Transmembrane helix</keyword>
<feature type="transmembrane region" description="Helical" evidence="7">
    <location>
        <begin position="420"/>
        <end position="440"/>
    </location>
</feature>
<evidence type="ECO:0000256" key="7">
    <source>
        <dbReference type="RuleBase" id="RU365065"/>
    </source>
</evidence>
<reference evidence="9" key="2">
    <citation type="submission" date="2015-01" db="EMBL/GenBank/DDBJ databases">
        <title>Evolutionary Origins and Diversification of the Mycorrhizal Mutualists.</title>
        <authorList>
            <consortium name="DOE Joint Genome Institute"/>
            <consortium name="Mycorrhizal Genomics Consortium"/>
            <person name="Kohler A."/>
            <person name="Kuo A."/>
            <person name="Nagy L.G."/>
            <person name="Floudas D."/>
            <person name="Copeland A."/>
            <person name="Barry K.W."/>
            <person name="Cichocki N."/>
            <person name="Veneault-Fourrey C."/>
            <person name="LaButti K."/>
            <person name="Lindquist E.A."/>
            <person name="Lipzen A."/>
            <person name="Lundell T."/>
            <person name="Morin E."/>
            <person name="Murat C."/>
            <person name="Riley R."/>
            <person name="Ohm R."/>
            <person name="Sun H."/>
            <person name="Tunlid A."/>
            <person name="Henrissat B."/>
            <person name="Grigoriev I.V."/>
            <person name="Hibbett D.S."/>
            <person name="Martin F."/>
        </authorList>
    </citation>
    <scope>NUCLEOTIDE SEQUENCE [LARGE SCALE GENOMIC DNA]</scope>
    <source>
        <strain evidence="9">LaAM-08-1</strain>
    </source>
</reference>
<dbReference type="Pfam" id="PF06963">
    <property type="entry name" value="FPN1"/>
    <property type="match status" value="1"/>
</dbReference>
<protein>
    <recommendedName>
        <fullName evidence="7">Solute carrier family 40 member</fullName>
    </recommendedName>
</protein>
<evidence type="ECO:0000313" key="8">
    <source>
        <dbReference type="EMBL" id="KIJ97629.1"/>
    </source>
</evidence>
<proteinExistence type="inferred from homology"/>
<gene>
    <name evidence="8" type="ORF">K443DRAFT_105382</name>
</gene>
<feature type="transmembrane region" description="Helical" evidence="7">
    <location>
        <begin position="80"/>
        <end position="99"/>
    </location>
</feature>
<feature type="transmembrane region" description="Helical" evidence="7">
    <location>
        <begin position="120"/>
        <end position="137"/>
    </location>
</feature>
<evidence type="ECO:0000256" key="5">
    <source>
        <dbReference type="ARBA" id="ARBA00022989"/>
    </source>
</evidence>
<dbReference type="PANTHER" id="PTHR11660">
    <property type="entry name" value="SOLUTE CARRIER FAMILY 40 MEMBER"/>
    <property type="match status" value="1"/>
</dbReference>
<feature type="transmembrane region" description="Helical" evidence="7">
    <location>
        <begin position="149"/>
        <end position="173"/>
    </location>
</feature>
<keyword evidence="3 7" id="KW-0813">Transport</keyword>
<dbReference type="InterPro" id="IPR009716">
    <property type="entry name" value="Ferroportin-1"/>
</dbReference>
<evidence type="ECO:0000256" key="3">
    <source>
        <dbReference type="ARBA" id="ARBA00022448"/>
    </source>
</evidence>
<dbReference type="Proteomes" id="UP000054477">
    <property type="component" value="Unassembled WGS sequence"/>
</dbReference>
<feature type="transmembrane region" description="Helical" evidence="7">
    <location>
        <begin position="388"/>
        <end position="408"/>
    </location>
</feature>
<evidence type="ECO:0000256" key="6">
    <source>
        <dbReference type="ARBA" id="ARBA00023136"/>
    </source>
</evidence>
<comment type="caution">
    <text evidence="7">Lacks conserved residue(s) required for the propagation of feature annotation.</text>
</comment>
<keyword evidence="6 7" id="KW-0472">Membrane</keyword>
<dbReference type="GO" id="GO:0016020">
    <property type="term" value="C:membrane"/>
    <property type="evidence" value="ECO:0007669"/>
    <property type="project" value="UniProtKB-SubCell"/>
</dbReference>